<keyword evidence="1" id="KW-0812">Transmembrane</keyword>
<keyword evidence="1" id="KW-0472">Membrane</keyword>
<proteinExistence type="predicted"/>
<dbReference type="EMBL" id="CM002922">
    <property type="protein sequence ID" value="KGN64025.1"/>
    <property type="molecule type" value="Genomic_DNA"/>
</dbReference>
<accession>A0A0A0LQ74</accession>
<protein>
    <submittedName>
        <fullName evidence="2">Uncharacterized protein</fullName>
    </submittedName>
</protein>
<keyword evidence="3" id="KW-1185">Reference proteome</keyword>
<name>A0A0A0LQ74_CUCSA</name>
<organism evidence="2 3">
    <name type="scientific">Cucumis sativus</name>
    <name type="common">Cucumber</name>
    <dbReference type="NCBI Taxonomy" id="3659"/>
    <lineage>
        <taxon>Eukaryota</taxon>
        <taxon>Viridiplantae</taxon>
        <taxon>Streptophyta</taxon>
        <taxon>Embryophyta</taxon>
        <taxon>Tracheophyta</taxon>
        <taxon>Spermatophyta</taxon>
        <taxon>Magnoliopsida</taxon>
        <taxon>eudicotyledons</taxon>
        <taxon>Gunneridae</taxon>
        <taxon>Pentapetalae</taxon>
        <taxon>rosids</taxon>
        <taxon>fabids</taxon>
        <taxon>Cucurbitales</taxon>
        <taxon>Cucurbitaceae</taxon>
        <taxon>Benincaseae</taxon>
        <taxon>Cucumis</taxon>
    </lineage>
</organism>
<reference evidence="2 3" key="1">
    <citation type="journal article" date="2009" name="Nat. Genet.">
        <title>The genome of the cucumber, Cucumis sativus L.</title>
        <authorList>
            <person name="Huang S."/>
            <person name="Li R."/>
            <person name="Zhang Z."/>
            <person name="Li L."/>
            <person name="Gu X."/>
            <person name="Fan W."/>
            <person name="Lucas W.J."/>
            <person name="Wang X."/>
            <person name="Xie B."/>
            <person name="Ni P."/>
            <person name="Ren Y."/>
            <person name="Zhu H."/>
            <person name="Li J."/>
            <person name="Lin K."/>
            <person name="Jin W."/>
            <person name="Fei Z."/>
            <person name="Li G."/>
            <person name="Staub J."/>
            <person name="Kilian A."/>
            <person name="van der Vossen E.A."/>
            <person name="Wu Y."/>
            <person name="Guo J."/>
            <person name="He J."/>
            <person name="Jia Z."/>
            <person name="Ren Y."/>
            <person name="Tian G."/>
            <person name="Lu Y."/>
            <person name="Ruan J."/>
            <person name="Qian W."/>
            <person name="Wang M."/>
            <person name="Huang Q."/>
            <person name="Li B."/>
            <person name="Xuan Z."/>
            <person name="Cao J."/>
            <person name="Asan"/>
            <person name="Wu Z."/>
            <person name="Zhang J."/>
            <person name="Cai Q."/>
            <person name="Bai Y."/>
            <person name="Zhao B."/>
            <person name="Han Y."/>
            <person name="Li Y."/>
            <person name="Li X."/>
            <person name="Wang S."/>
            <person name="Shi Q."/>
            <person name="Liu S."/>
            <person name="Cho W.K."/>
            <person name="Kim J.Y."/>
            <person name="Xu Y."/>
            <person name="Heller-Uszynska K."/>
            <person name="Miao H."/>
            <person name="Cheng Z."/>
            <person name="Zhang S."/>
            <person name="Wu J."/>
            <person name="Yang Y."/>
            <person name="Kang H."/>
            <person name="Li M."/>
            <person name="Liang H."/>
            <person name="Ren X."/>
            <person name="Shi Z."/>
            <person name="Wen M."/>
            <person name="Jian M."/>
            <person name="Yang H."/>
            <person name="Zhang G."/>
            <person name="Yang Z."/>
            <person name="Chen R."/>
            <person name="Liu S."/>
            <person name="Li J."/>
            <person name="Ma L."/>
            <person name="Liu H."/>
            <person name="Zhou Y."/>
            <person name="Zhao J."/>
            <person name="Fang X."/>
            <person name="Li G."/>
            <person name="Fang L."/>
            <person name="Li Y."/>
            <person name="Liu D."/>
            <person name="Zheng H."/>
            <person name="Zhang Y."/>
            <person name="Qin N."/>
            <person name="Li Z."/>
            <person name="Yang G."/>
            <person name="Yang S."/>
            <person name="Bolund L."/>
            <person name="Kristiansen K."/>
            <person name="Zheng H."/>
            <person name="Li S."/>
            <person name="Zhang X."/>
            <person name="Yang H."/>
            <person name="Wang J."/>
            <person name="Sun R."/>
            <person name="Zhang B."/>
            <person name="Jiang S."/>
            <person name="Wang J."/>
            <person name="Du Y."/>
            <person name="Li S."/>
        </authorList>
    </citation>
    <scope>NUCLEOTIDE SEQUENCE [LARGE SCALE GENOMIC DNA]</scope>
    <source>
        <strain evidence="3">cv. 9930</strain>
    </source>
</reference>
<feature type="transmembrane region" description="Helical" evidence="1">
    <location>
        <begin position="16"/>
        <end position="38"/>
    </location>
</feature>
<reference evidence="2 3" key="4">
    <citation type="journal article" date="2011" name="BMC Genomics">
        <title>RNA-Seq improves annotation of protein-coding genes in the cucumber genome.</title>
        <authorList>
            <person name="Li Z."/>
            <person name="Zhang Z."/>
            <person name="Yan P."/>
            <person name="Huang S."/>
            <person name="Fei Z."/>
            <person name="Lin K."/>
        </authorList>
    </citation>
    <scope>NUCLEOTIDE SEQUENCE [LARGE SCALE GENOMIC DNA]</scope>
    <source>
        <strain evidence="3">cv. 9930</strain>
    </source>
</reference>
<reference evidence="2 3" key="2">
    <citation type="journal article" date="2009" name="PLoS ONE">
        <title>An integrated genetic and cytogenetic map of the cucumber genome.</title>
        <authorList>
            <person name="Ren Y."/>
            <person name="Zhang Z."/>
            <person name="Liu J."/>
            <person name="Staub J.E."/>
            <person name="Han Y."/>
            <person name="Cheng Z."/>
            <person name="Li X."/>
            <person name="Lu J."/>
            <person name="Miao H."/>
            <person name="Kang H."/>
            <person name="Xie B."/>
            <person name="Gu X."/>
            <person name="Wang X."/>
            <person name="Du Y."/>
            <person name="Jin W."/>
            <person name="Huang S."/>
        </authorList>
    </citation>
    <scope>NUCLEOTIDE SEQUENCE [LARGE SCALE GENOMIC DNA]</scope>
    <source>
        <strain evidence="3">cv. 9930</strain>
    </source>
</reference>
<evidence type="ECO:0000256" key="1">
    <source>
        <dbReference type="SAM" id="Phobius"/>
    </source>
</evidence>
<evidence type="ECO:0000313" key="2">
    <source>
        <dbReference type="EMBL" id="KGN64025.1"/>
    </source>
</evidence>
<keyword evidence="1" id="KW-1133">Transmembrane helix</keyword>
<reference evidence="2 3" key="3">
    <citation type="journal article" date="2010" name="BMC Genomics">
        <title>Transcriptome sequencing and comparative analysis of cucumber flowers with different sex types.</title>
        <authorList>
            <person name="Guo S."/>
            <person name="Zheng Y."/>
            <person name="Joung J.G."/>
            <person name="Liu S."/>
            <person name="Zhang Z."/>
            <person name="Crasta O.R."/>
            <person name="Sobral B.W."/>
            <person name="Xu Y."/>
            <person name="Huang S."/>
            <person name="Fei Z."/>
        </authorList>
    </citation>
    <scope>NUCLEOTIDE SEQUENCE [LARGE SCALE GENOMIC DNA]</scope>
    <source>
        <strain evidence="3">cv. 9930</strain>
    </source>
</reference>
<evidence type="ECO:0000313" key="3">
    <source>
        <dbReference type="Proteomes" id="UP000029981"/>
    </source>
</evidence>
<gene>
    <name evidence="2" type="ORF">Csa_1G038920</name>
</gene>
<dbReference type="Proteomes" id="UP000029981">
    <property type="component" value="Chromosome 1"/>
</dbReference>
<dbReference type="Gramene" id="KGN64025">
    <property type="protein sequence ID" value="KGN64025"/>
    <property type="gene ID" value="Csa_1G038920"/>
</dbReference>
<dbReference type="AlphaFoldDB" id="A0A0A0LQ74"/>
<sequence>MEVLLGRILFFTAVDVGVGVGIGVGVGVGVGGAVALMASSNPPSSAIAALWIHYSN</sequence>